<dbReference type="PANTHER" id="PTHR20854">
    <property type="entry name" value="INOSITOL MONOPHOSPHATASE"/>
    <property type="match status" value="1"/>
</dbReference>
<feature type="binding site" evidence="1">
    <location>
        <position position="116"/>
    </location>
    <ligand>
        <name>Mg(2+)</name>
        <dbReference type="ChEBI" id="CHEBI:18420"/>
        <label>1</label>
        <note>catalytic</note>
    </ligand>
</feature>
<feature type="binding site" evidence="1">
    <location>
        <position position="115"/>
    </location>
    <ligand>
        <name>Mg(2+)</name>
        <dbReference type="ChEBI" id="CHEBI:18420"/>
        <label>1</label>
        <note>catalytic</note>
    </ligand>
</feature>
<feature type="binding site" evidence="1">
    <location>
        <position position="96"/>
    </location>
    <ligand>
        <name>Mg(2+)</name>
        <dbReference type="ChEBI" id="CHEBI:18420"/>
        <label>1</label>
        <note>catalytic</note>
    </ligand>
</feature>
<feature type="binding site" evidence="1">
    <location>
        <position position="113"/>
    </location>
    <ligand>
        <name>Mg(2+)</name>
        <dbReference type="ChEBI" id="CHEBI:18420"/>
        <label>1</label>
        <note>catalytic</note>
    </ligand>
</feature>
<dbReference type="RefSeq" id="WP_285486800.1">
    <property type="nucleotide sequence ID" value="NZ_BSTI01000004.1"/>
</dbReference>
<sequence>MRVHETLTRGSRRTGAVAPSDQDGPEDLAELERARSVAVEAVEEAGQLLLARVTGSLGVRTKSATGDIVTDLDLAAERIIVDRIRAAFPRHRIVAEESGLLDAADDSWVWLVDPLDGTNNVAIGLSNYVVGVALCRDGLPVLGVVHDPVRGESWSAIGGHGTRGPGGTVRPGYRMAEHPVLAWAQGYEVGRDNEAARALRVVLESSSRRVLQLWAPLLAWVMLARGDIDGFVGYRAEAIDFPAGSLIAREAGISVCGFDGEPFDERIDLGHDRSFVAGHPEAIPGLLELVRSAEGITIAGLPR</sequence>
<dbReference type="GO" id="GO:0007165">
    <property type="term" value="P:signal transduction"/>
    <property type="evidence" value="ECO:0007669"/>
    <property type="project" value="TreeGrafter"/>
</dbReference>
<dbReference type="InterPro" id="IPR000760">
    <property type="entry name" value="Inositol_monophosphatase-like"/>
</dbReference>
<dbReference type="PRINTS" id="PR00377">
    <property type="entry name" value="IMPHPHTASES"/>
</dbReference>
<keyword evidence="1" id="KW-0460">Magnesium</keyword>
<keyword evidence="1" id="KW-0479">Metal-binding</keyword>
<feature type="region of interest" description="Disordered" evidence="2">
    <location>
        <begin position="1"/>
        <end position="25"/>
    </location>
</feature>
<comment type="cofactor">
    <cofactor evidence="1">
        <name>Mg(2+)</name>
        <dbReference type="ChEBI" id="CHEBI:18420"/>
    </cofactor>
</comment>
<dbReference type="GO" id="GO:0008934">
    <property type="term" value="F:inositol monophosphate 1-phosphatase activity"/>
    <property type="evidence" value="ECO:0007669"/>
    <property type="project" value="TreeGrafter"/>
</dbReference>
<dbReference type="GO" id="GO:0046872">
    <property type="term" value="F:metal ion binding"/>
    <property type="evidence" value="ECO:0007669"/>
    <property type="project" value="UniProtKB-KW"/>
</dbReference>
<keyword evidence="4" id="KW-1185">Reference proteome</keyword>
<evidence type="ECO:0000256" key="2">
    <source>
        <dbReference type="SAM" id="MobiDB-lite"/>
    </source>
</evidence>
<dbReference type="AlphaFoldDB" id="A0A9W6QXT6"/>
<organism evidence="3 4">
    <name type="scientific">Amycolatopsis taiwanensis</name>
    <dbReference type="NCBI Taxonomy" id="342230"/>
    <lineage>
        <taxon>Bacteria</taxon>
        <taxon>Bacillati</taxon>
        <taxon>Actinomycetota</taxon>
        <taxon>Actinomycetes</taxon>
        <taxon>Pseudonocardiales</taxon>
        <taxon>Pseudonocardiaceae</taxon>
        <taxon>Amycolatopsis</taxon>
    </lineage>
</organism>
<evidence type="ECO:0000256" key="1">
    <source>
        <dbReference type="PIRSR" id="PIRSR600760-2"/>
    </source>
</evidence>
<name>A0A9W6QXT6_9PSEU</name>
<feature type="binding site" evidence="1">
    <location>
        <position position="240"/>
    </location>
    <ligand>
        <name>Mg(2+)</name>
        <dbReference type="ChEBI" id="CHEBI:18420"/>
        <label>1</label>
        <note>catalytic</note>
    </ligand>
</feature>
<proteinExistence type="predicted"/>
<accession>A0A9W6QXT6</accession>
<gene>
    <name evidence="3" type="ORF">Atai01_23220</name>
</gene>
<dbReference type="PANTHER" id="PTHR20854:SF4">
    <property type="entry name" value="INOSITOL-1-MONOPHOSPHATASE-RELATED"/>
    <property type="match status" value="1"/>
</dbReference>
<dbReference type="EMBL" id="BSTI01000004">
    <property type="protein sequence ID" value="GLY65703.1"/>
    <property type="molecule type" value="Genomic_DNA"/>
</dbReference>
<comment type="caution">
    <text evidence="3">The sequence shown here is derived from an EMBL/GenBank/DDBJ whole genome shotgun (WGS) entry which is preliminary data.</text>
</comment>
<dbReference type="SUPFAM" id="SSF56655">
    <property type="entry name" value="Carbohydrate phosphatase"/>
    <property type="match status" value="1"/>
</dbReference>
<dbReference type="GO" id="GO:0006020">
    <property type="term" value="P:inositol metabolic process"/>
    <property type="evidence" value="ECO:0007669"/>
    <property type="project" value="TreeGrafter"/>
</dbReference>
<dbReference type="Pfam" id="PF00459">
    <property type="entry name" value="Inositol_P"/>
    <property type="match status" value="1"/>
</dbReference>
<evidence type="ECO:0000313" key="3">
    <source>
        <dbReference type="EMBL" id="GLY65703.1"/>
    </source>
</evidence>
<dbReference type="Gene3D" id="3.40.190.80">
    <property type="match status" value="1"/>
</dbReference>
<dbReference type="Proteomes" id="UP001165136">
    <property type="component" value="Unassembled WGS sequence"/>
</dbReference>
<dbReference type="Gene3D" id="3.30.540.10">
    <property type="entry name" value="Fructose-1,6-Bisphosphatase, subunit A, domain 1"/>
    <property type="match status" value="1"/>
</dbReference>
<reference evidence="3" key="1">
    <citation type="submission" date="2023-03" db="EMBL/GenBank/DDBJ databases">
        <title>Amycolatopsis taiwanensis NBRC 103393.</title>
        <authorList>
            <person name="Ichikawa N."/>
            <person name="Sato H."/>
            <person name="Tonouchi N."/>
        </authorList>
    </citation>
    <scope>NUCLEOTIDE SEQUENCE</scope>
    <source>
        <strain evidence="3">NBRC 103393</strain>
    </source>
</reference>
<evidence type="ECO:0000313" key="4">
    <source>
        <dbReference type="Proteomes" id="UP001165136"/>
    </source>
</evidence>
<protein>
    <submittedName>
        <fullName evidence="3">Inositol monophosphatase</fullName>
    </submittedName>
</protein>